<dbReference type="Gene3D" id="3.60.10.10">
    <property type="entry name" value="Endonuclease/exonuclease/phosphatase"/>
    <property type="match status" value="1"/>
</dbReference>
<sequence>MGRLVLVPGAVLVAVLLVCHPILPGGSLLPAVLPWLGLAVPVLLALAAWRRSRPALLAAVLPSIAWLAIFGGHLIPDAGAAEPDLLAVQHNVSDENRDPAGTVRALVATGADLIGLEEVTPEALPAYAEAFPAEYRYFTFQGTVALWSRHPLAEAAALDIRPPDLGADWNRGLRAVARTPRGDVAVYVVHLPSMRLGVGGLDSARRNASATRLGAALAAEEQERIVLLGDLNATVDDRGLEPVTAHVRTDDTAFAFSFPASFPAVRIDHVMARSLTVDSVRTLPETGSDHLPVVARLRF</sequence>
<reference evidence="3 4" key="1">
    <citation type="submission" date="2014-10" db="EMBL/GenBank/DDBJ databases">
        <title>Draft genome sequence of Actinoplanes utahensis NRRL 12052.</title>
        <authorList>
            <person name="Velasco-Bucheli B."/>
            <person name="del Cerro C."/>
            <person name="Hormigo D."/>
            <person name="Garcia J.L."/>
            <person name="Acebal C."/>
            <person name="Arroyo M."/>
            <person name="de la Mata I."/>
        </authorList>
    </citation>
    <scope>NUCLEOTIDE SEQUENCE [LARGE SCALE GENOMIC DNA]</scope>
    <source>
        <strain evidence="3 4">NRRL 12052</strain>
    </source>
</reference>
<feature type="transmembrane region" description="Helical" evidence="1">
    <location>
        <begin position="31"/>
        <end position="49"/>
    </location>
</feature>
<feature type="transmembrane region" description="Helical" evidence="1">
    <location>
        <begin position="56"/>
        <end position="75"/>
    </location>
</feature>
<dbReference type="Proteomes" id="UP000054537">
    <property type="component" value="Unassembled WGS sequence"/>
</dbReference>
<organism evidence="3 4">
    <name type="scientific">Actinoplanes utahensis</name>
    <dbReference type="NCBI Taxonomy" id="1869"/>
    <lineage>
        <taxon>Bacteria</taxon>
        <taxon>Bacillati</taxon>
        <taxon>Actinomycetota</taxon>
        <taxon>Actinomycetes</taxon>
        <taxon>Micromonosporales</taxon>
        <taxon>Micromonosporaceae</taxon>
        <taxon>Actinoplanes</taxon>
    </lineage>
</organism>
<dbReference type="GO" id="GO:0004519">
    <property type="term" value="F:endonuclease activity"/>
    <property type="evidence" value="ECO:0007669"/>
    <property type="project" value="UniProtKB-KW"/>
</dbReference>
<keyword evidence="1" id="KW-1133">Transmembrane helix</keyword>
<evidence type="ECO:0000259" key="2">
    <source>
        <dbReference type="Pfam" id="PF03372"/>
    </source>
</evidence>
<protein>
    <submittedName>
        <fullName evidence="3">Endonuclease</fullName>
    </submittedName>
</protein>
<dbReference type="SUPFAM" id="SSF56219">
    <property type="entry name" value="DNase I-like"/>
    <property type="match status" value="1"/>
</dbReference>
<dbReference type="InterPro" id="IPR005135">
    <property type="entry name" value="Endo/exonuclease/phosphatase"/>
</dbReference>
<evidence type="ECO:0000313" key="3">
    <source>
        <dbReference type="EMBL" id="KHD72292.1"/>
    </source>
</evidence>
<dbReference type="Pfam" id="PF03372">
    <property type="entry name" value="Exo_endo_phos"/>
    <property type="match status" value="1"/>
</dbReference>
<dbReference type="AlphaFoldDB" id="A0A0A6WX95"/>
<keyword evidence="3" id="KW-0540">Nuclease</keyword>
<keyword evidence="3" id="KW-0378">Hydrolase</keyword>
<keyword evidence="3" id="KW-0255">Endonuclease</keyword>
<gene>
    <name evidence="3" type="ORF">MB27_41145</name>
</gene>
<keyword evidence="4" id="KW-1185">Reference proteome</keyword>
<keyword evidence="1" id="KW-0812">Transmembrane</keyword>
<dbReference type="InterPro" id="IPR036691">
    <property type="entry name" value="Endo/exonu/phosph_ase_sf"/>
</dbReference>
<dbReference type="EMBL" id="JRTT01000138">
    <property type="protein sequence ID" value="KHD72292.1"/>
    <property type="molecule type" value="Genomic_DNA"/>
</dbReference>
<comment type="caution">
    <text evidence="3">The sequence shown here is derived from an EMBL/GenBank/DDBJ whole genome shotgun (WGS) entry which is preliminary data.</text>
</comment>
<evidence type="ECO:0000256" key="1">
    <source>
        <dbReference type="SAM" id="Phobius"/>
    </source>
</evidence>
<dbReference type="STRING" id="1869.MB27_41145"/>
<feature type="domain" description="Endonuclease/exonuclease/phosphatase" evidence="2">
    <location>
        <begin position="89"/>
        <end position="290"/>
    </location>
</feature>
<accession>A0A0A6WX95</accession>
<keyword evidence="1" id="KW-0472">Membrane</keyword>
<name>A0A0A6WX95_ACTUT</name>
<evidence type="ECO:0000313" key="4">
    <source>
        <dbReference type="Proteomes" id="UP000054537"/>
    </source>
</evidence>
<proteinExistence type="predicted"/>
<dbReference type="eggNOG" id="COG3021">
    <property type="taxonomic scope" value="Bacteria"/>
</dbReference>